<reference evidence="1 2" key="1">
    <citation type="submission" date="2020-02" db="EMBL/GenBank/DDBJ databases">
        <title>Whole Genome Shotgun Sequence of Streptomyces sp. strain CWH03.</title>
        <authorList>
            <person name="Dohra H."/>
            <person name="Kodani S."/>
            <person name="Yamamura H."/>
        </authorList>
    </citation>
    <scope>NUCLEOTIDE SEQUENCE [LARGE SCALE GENOMIC DNA]</scope>
    <source>
        <strain evidence="1 2">CWH03</strain>
    </source>
</reference>
<accession>A0A6A0AXV2</accession>
<sequence length="101" mass="11123">MPGRPHCQRLLWGPVRGPAPTVRCPVPGTARGYRHVVDKQAHHPAQPGAENVVCSRCGAVAEGTPPTWTCSVENGRRHYVCEECARANIRAIEGRLDSSWW</sequence>
<dbReference type="AlphaFoldDB" id="A0A6A0AXV2"/>
<organism evidence="1 2">
    <name type="scientific">Streptomyces pacificus</name>
    <dbReference type="NCBI Taxonomy" id="2705029"/>
    <lineage>
        <taxon>Bacteria</taxon>
        <taxon>Bacillati</taxon>
        <taxon>Actinomycetota</taxon>
        <taxon>Actinomycetes</taxon>
        <taxon>Kitasatosporales</taxon>
        <taxon>Streptomycetaceae</taxon>
        <taxon>Streptomyces</taxon>
    </lineage>
</organism>
<dbReference type="Proteomes" id="UP000484988">
    <property type="component" value="Unassembled WGS sequence"/>
</dbReference>
<comment type="caution">
    <text evidence="1">The sequence shown here is derived from an EMBL/GenBank/DDBJ whole genome shotgun (WGS) entry which is preliminary data.</text>
</comment>
<keyword evidence="2" id="KW-1185">Reference proteome</keyword>
<evidence type="ECO:0000313" key="2">
    <source>
        <dbReference type="Proteomes" id="UP000484988"/>
    </source>
</evidence>
<protein>
    <submittedName>
        <fullName evidence="1">Uncharacterized protein</fullName>
    </submittedName>
</protein>
<evidence type="ECO:0000313" key="1">
    <source>
        <dbReference type="EMBL" id="GFH37682.1"/>
    </source>
</evidence>
<proteinExistence type="predicted"/>
<name>A0A6A0AXV2_9ACTN</name>
<dbReference type="EMBL" id="BLLG01000011">
    <property type="protein sequence ID" value="GFH37682.1"/>
    <property type="molecule type" value="Genomic_DNA"/>
</dbReference>
<gene>
    <name evidence="1" type="ORF">SCWH03_39220</name>
</gene>